<dbReference type="Proteomes" id="UP001211907">
    <property type="component" value="Unassembled WGS sequence"/>
</dbReference>
<dbReference type="AlphaFoldDB" id="A0AAD5XJ63"/>
<sequence>MAEKASPHCIDIKITLDFVNALIRGAMPNLLITSFFEIATGWNNKAVKVETSDGQQFVLRLSRAASWPPSKVEAEAAALRIAAENSIPAPQLVTFGVQTPNASTETASDISKVHWMLLEYIEGNMLEAVWRELSIIEKNDLLVEIKRVIVKLQASTFNEIGGLGFNSSSNRPIVTKYWDGEFIYDSEPSFLIGRLNQNLCDLQSIEVLPGFQTEFDTLIKRLDDVRSIINSVFRSLKPCPTVLFHGDFAFRNIMVRRNESRKLVISSILDWEWCGTRPIYVDWLDDWLEEENDGDVYENKWIRQQIMKDGFPCFENLEGYVIRSTLYALVVDSIAKWRFEGNQFENAINRVKKHFDKLDILLD</sequence>
<evidence type="ECO:0000259" key="1">
    <source>
        <dbReference type="Pfam" id="PF01636"/>
    </source>
</evidence>
<dbReference type="SUPFAM" id="SSF56112">
    <property type="entry name" value="Protein kinase-like (PK-like)"/>
    <property type="match status" value="1"/>
</dbReference>
<dbReference type="Gene3D" id="3.30.200.20">
    <property type="entry name" value="Phosphorylase Kinase, domain 1"/>
    <property type="match status" value="1"/>
</dbReference>
<keyword evidence="3" id="KW-1185">Reference proteome</keyword>
<evidence type="ECO:0000313" key="2">
    <source>
        <dbReference type="EMBL" id="KAJ3133810.1"/>
    </source>
</evidence>
<proteinExistence type="predicted"/>
<feature type="domain" description="Aminoglycoside phosphotransferase" evidence="1">
    <location>
        <begin position="38"/>
        <end position="282"/>
    </location>
</feature>
<comment type="caution">
    <text evidence="2">The sequence shown here is derived from an EMBL/GenBank/DDBJ whole genome shotgun (WGS) entry which is preliminary data.</text>
</comment>
<reference evidence="2" key="1">
    <citation type="submission" date="2020-05" db="EMBL/GenBank/DDBJ databases">
        <title>Phylogenomic resolution of chytrid fungi.</title>
        <authorList>
            <person name="Stajich J.E."/>
            <person name="Amses K."/>
            <person name="Simmons R."/>
            <person name="Seto K."/>
            <person name="Myers J."/>
            <person name="Bonds A."/>
            <person name="Quandt C.A."/>
            <person name="Barry K."/>
            <person name="Liu P."/>
            <person name="Grigoriev I."/>
            <person name="Longcore J.E."/>
            <person name="James T.Y."/>
        </authorList>
    </citation>
    <scope>NUCLEOTIDE SEQUENCE</scope>
    <source>
        <strain evidence="2">JEL0513</strain>
    </source>
</reference>
<gene>
    <name evidence="2" type="ORF">HK100_004063</name>
</gene>
<evidence type="ECO:0000313" key="3">
    <source>
        <dbReference type="Proteomes" id="UP001211907"/>
    </source>
</evidence>
<dbReference type="Gene3D" id="3.90.1200.10">
    <property type="match status" value="1"/>
</dbReference>
<dbReference type="InterPro" id="IPR011009">
    <property type="entry name" value="Kinase-like_dom_sf"/>
</dbReference>
<protein>
    <recommendedName>
        <fullName evidence="1">Aminoglycoside phosphotransferase domain-containing protein</fullName>
    </recommendedName>
</protein>
<dbReference type="InterPro" id="IPR051678">
    <property type="entry name" value="AGP_Transferase"/>
</dbReference>
<organism evidence="2 3">
    <name type="scientific">Physocladia obscura</name>
    <dbReference type="NCBI Taxonomy" id="109957"/>
    <lineage>
        <taxon>Eukaryota</taxon>
        <taxon>Fungi</taxon>
        <taxon>Fungi incertae sedis</taxon>
        <taxon>Chytridiomycota</taxon>
        <taxon>Chytridiomycota incertae sedis</taxon>
        <taxon>Chytridiomycetes</taxon>
        <taxon>Chytridiales</taxon>
        <taxon>Chytriomycetaceae</taxon>
        <taxon>Physocladia</taxon>
    </lineage>
</organism>
<dbReference type="InterPro" id="IPR002575">
    <property type="entry name" value="Aminoglycoside_PTrfase"/>
</dbReference>
<accession>A0AAD5XJ63</accession>
<dbReference type="EMBL" id="JADGJH010000206">
    <property type="protein sequence ID" value="KAJ3133810.1"/>
    <property type="molecule type" value="Genomic_DNA"/>
</dbReference>
<dbReference type="PANTHER" id="PTHR21310">
    <property type="entry name" value="AMINOGLYCOSIDE PHOSPHOTRANSFERASE-RELATED-RELATED"/>
    <property type="match status" value="1"/>
</dbReference>
<name>A0AAD5XJ63_9FUNG</name>
<dbReference type="Pfam" id="PF01636">
    <property type="entry name" value="APH"/>
    <property type="match status" value="1"/>
</dbReference>